<dbReference type="InterPro" id="IPR029132">
    <property type="entry name" value="CBAH/NAAA_C"/>
</dbReference>
<name>A0A921IL61_9FIRM</name>
<evidence type="ECO:0000259" key="4">
    <source>
        <dbReference type="Pfam" id="PF02275"/>
    </source>
</evidence>
<comment type="caution">
    <text evidence="5">The sequence shown here is derived from an EMBL/GenBank/DDBJ whole genome shotgun (WGS) entry which is preliminary data.</text>
</comment>
<proteinExistence type="inferred from homology"/>
<evidence type="ECO:0000313" key="5">
    <source>
        <dbReference type="EMBL" id="HJG28626.1"/>
    </source>
</evidence>
<sequence length="412" mass="45143">MNAVETKPKRSVKKILLTVLAVLVVLLVLAFAGIWAVWHNEISSVASIRMLRERNDDHLDGAVYSMEVKGDFYLDDFVAQGGVSSDTELIQFITDNITHGVVNLNMTAPEIGCSSFTATAENGDALFARNYDFSKTNAMLVFTEANEGRHATISTVDLQFLGIDVDQDMTGLMDKVICLAAPYAPLDGINDAGVSCGIYMTYQGGEETVATSQDTDKPDFTSTTLLRLILDYADSVEEAVEIASSYDLHDSANTSYHYMVADSTGKSAILEWTNDSAVDTTDNDGSQRTLKVVYNDQDSAIGEREAASNYQVVTNFVLQPGYYDGVPAENKKGADRYDRLYQELQATDGVVADEQAAMDILQAVGRRGWDNDDKNSCTVHSAVYNLTQKTVLWVTNENYDDPGAVFTFSLAR</sequence>
<dbReference type="Proteomes" id="UP000782880">
    <property type="component" value="Unassembled WGS sequence"/>
</dbReference>
<dbReference type="EMBL" id="DYVE01000217">
    <property type="protein sequence ID" value="HJG28626.1"/>
    <property type="molecule type" value="Genomic_DNA"/>
</dbReference>
<comment type="similarity">
    <text evidence="1">Belongs to the peptidase C59 family.</text>
</comment>
<evidence type="ECO:0000256" key="1">
    <source>
        <dbReference type="ARBA" id="ARBA00006625"/>
    </source>
</evidence>
<dbReference type="InterPro" id="IPR052193">
    <property type="entry name" value="Peptidase_C59"/>
</dbReference>
<evidence type="ECO:0000313" key="6">
    <source>
        <dbReference type="Proteomes" id="UP000782880"/>
    </source>
</evidence>
<organism evidence="5 6">
    <name type="scientific">Subdoligranulum variabile</name>
    <dbReference type="NCBI Taxonomy" id="214851"/>
    <lineage>
        <taxon>Bacteria</taxon>
        <taxon>Bacillati</taxon>
        <taxon>Bacillota</taxon>
        <taxon>Clostridia</taxon>
        <taxon>Eubacteriales</taxon>
        <taxon>Oscillospiraceae</taxon>
        <taxon>Subdoligranulum</taxon>
    </lineage>
</organism>
<keyword evidence="2 5" id="KW-0378">Hydrolase</keyword>
<dbReference type="AlphaFoldDB" id="A0A921IL61"/>
<dbReference type="Gene3D" id="3.60.60.10">
    <property type="entry name" value="Penicillin V Acylase, Chain A"/>
    <property type="match status" value="1"/>
</dbReference>
<keyword evidence="3" id="KW-0472">Membrane</keyword>
<dbReference type="InterPro" id="IPR029055">
    <property type="entry name" value="Ntn_hydrolases_N"/>
</dbReference>
<keyword evidence="3" id="KW-0812">Transmembrane</keyword>
<dbReference type="PANTHER" id="PTHR35527">
    <property type="entry name" value="CHOLOYLGLYCINE HYDROLASE"/>
    <property type="match status" value="1"/>
</dbReference>
<gene>
    <name evidence="5" type="ORF">K8V20_08295</name>
</gene>
<evidence type="ECO:0000256" key="3">
    <source>
        <dbReference type="SAM" id="Phobius"/>
    </source>
</evidence>
<keyword evidence="3" id="KW-1133">Transmembrane helix</keyword>
<dbReference type="GO" id="GO:0016787">
    <property type="term" value="F:hydrolase activity"/>
    <property type="evidence" value="ECO:0007669"/>
    <property type="project" value="UniProtKB-KW"/>
</dbReference>
<dbReference type="Pfam" id="PF02275">
    <property type="entry name" value="CBAH"/>
    <property type="match status" value="1"/>
</dbReference>
<feature type="transmembrane region" description="Helical" evidence="3">
    <location>
        <begin position="15"/>
        <end position="38"/>
    </location>
</feature>
<feature type="domain" description="Choloylglycine hydrolase/NAAA C-terminal" evidence="4">
    <location>
        <begin position="113"/>
        <end position="275"/>
    </location>
</feature>
<accession>A0A921IL61</accession>
<dbReference type="PANTHER" id="PTHR35527:SF2">
    <property type="entry name" value="HYDROLASE"/>
    <property type="match status" value="1"/>
</dbReference>
<reference evidence="5" key="2">
    <citation type="submission" date="2021-09" db="EMBL/GenBank/DDBJ databases">
        <authorList>
            <person name="Gilroy R."/>
        </authorList>
    </citation>
    <scope>NUCLEOTIDE SEQUENCE</scope>
    <source>
        <strain evidence="5">ChiBcec21-2208</strain>
    </source>
</reference>
<dbReference type="SUPFAM" id="SSF56235">
    <property type="entry name" value="N-terminal nucleophile aminohydrolases (Ntn hydrolases)"/>
    <property type="match status" value="1"/>
</dbReference>
<protein>
    <submittedName>
        <fullName evidence="5">Carcinine hydrolase/isopenicillin-N N-acyltransferase family protein</fullName>
    </submittedName>
</protein>
<evidence type="ECO:0000256" key="2">
    <source>
        <dbReference type="ARBA" id="ARBA00022801"/>
    </source>
</evidence>
<reference evidence="5" key="1">
    <citation type="journal article" date="2021" name="PeerJ">
        <title>Extensive microbial diversity within the chicken gut microbiome revealed by metagenomics and culture.</title>
        <authorList>
            <person name="Gilroy R."/>
            <person name="Ravi A."/>
            <person name="Getino M."/>
            <person name="Pursley I."/>
            <person name="Horton D.L."/>
            <person name="Alikhan N.F."/>
            <person name="Baker D."/>
            <person name="Gharbi K."/>
            <person name="Hall N."/>
            <person name="Watson M."/>
            <person name="Adriaenssens E.M."/>
            <person name="Foster-Nyarko E."/>
            <person name="Jarju S."/>
            <person name="Secka A."/>
            <person name="Antonio M."/>
            <person name="Oren A."/>
            <person name="Chaudhuri R.R."/>
            <person name="La Ragione R."/>
            <person name="Hildebrand F."/>
            <person name="Pallen M.J."/>
        </authorList>
    </citation>
    <scope>NUCLEOTIDE SEQUENCE</scope>
    <source>
        <strain evidence="5">ChiBcec21-2208</strain>
    </source>
</reference>